<keyword evidence="2 8" id="KW-0813">Transport</keyword>
<dbReference type="InterPro" id="IPR037066">
    <property type="entry name" value="Plug_dom_sf"/>
</dbReference>
<dbReference type="STRING" id="1117702.AQZ52_10110"/>
<evidence type="ECO:0000256" key="2">
    <source>
        <dbReference type="ARBA" id="ARBA00022448"/>
    </source>
</evidence>
<dbReference type="PANTHER" id="PTHR30069:SF40">
    <property type="entry name" value="TONB-DEPENDENT RECEPTOR NMB0964-RELATED"/>
    <property type="match status" value="1"/>
</dbReference>
<protein>
    <submittedName>
        <fullName evidence="12">TonB-dependent receptor</fullName>
    </submittedName>
</protein>
<keyword evidence="7 8" id="KW-0998">Cell outer membrane</keyword>
<evidence type="ECO:0000313" key="12">
    <source>
        <dbReference type="EMBL" id="KUR71480.1"/>
    </source>
</evidence>
<evidence type="ECO:0000256" key="4">
    <source>
        <dbReference type="ARBA" id="ARBA00022692"/>
    </source>
</evidence>
<dbReference type="Pfam" id="PF07715">
    <property type="entry name" value="Plug"/>
    <property type="match status" value="1"/>
</dbReference>
<dbReference type="AlphaFoldDB" id="A0A124JUQ5"/>
<dbReference type="GO" id="GO:0009279">
    <property type="term" value="C:cell outer membrane"/>
    <property type="evidence" value="ECO:0007669"/>
    <property type="project" value="UniProtKB-SubCell"/>
</dbReference>
<evidence type="ECO:0000313" key="13">
    <source>
        <dbReference type="Proteomes" id="UP000058012"/>
    </source>
</evidence>
<evidence type="ECO:0000256" key="5">
    <source>
        <dbReference type="ARBA" id="ARBA00023077"/>
    </source>
</evidence>
<sequence>MISGDRDAIVAPVVIGGEDLARRAAAQIGSVLANLPGVSTSGFAPGASRPVLRGFDGPRVQILTDGIGSLDASSVSADHGVAIDTLNVEQIDVLHGPEVLLYAADPAGGAVNALDRRIPRRVPSKPVALNALAAYGSAADSVNLGGAVDLALAPRLAAHLDASYNRAGDVRIGGEVVSDPLRARLQDEVQSLVAAGDMAGAANLSAGLDARGRLANSWARGTTFGAGLAFIDGGGSLGISVERLNSDYGIPPRPSAGMPERVALSLRQTRYDLRGSVNLGGFFDRLEARVAYGDYTHAEIANGIAGTRFFNAAIESRLVLTQARHGSWRGESGVQFSTRNFRIVGEPLLPNSITERFAGFTRQQLSLGNLDLEGSLRGEHVAVAPKALPARGFNLFAAGAGLAWHPVESVTLSLSATHGERAPSAEELYVDGLHDATQSYERGNPAFRIERSNTVETGLRYHSDRFAGAFTAYATDFSNFIAPVPTGDRIEGAPVYQYVQLPAKFRGLEAEGSWKALAWDDGRSLSLEGAVDYVHAQLAAQGPAPRIPPLRARGGLTFESARFGANVEAIVHARQDRVTTYETKVDGYTLLNANLTWRPLGKDGALALILSGENLLDKVGRLATSETRDFVPIAGRDIRLTATLKI</sequence>
<dbReference type="OrthoDB" id="9795928at2"/>
<comment type="similarity">
    <text evidence="8 9">Belongs to the TonB-dependent receptor family.</text>
</comment>
<evidence type="ECO:0000259" key="11">
    <source>
        <dbReference type="Pfam" id="PF07715"/>
    </source>
</evidence>
<comment type="subcellular location">
    <subcellularLocation>
        <location evidence="1 8">Cell outer membrane</location>
        <topology evidence="1 8">Multi-pass membrane protein</topology>
    </subcellularLocation>
</comment>
<dbReference type="EMBL" id="LLZS01000007">
    <property type="protein sequence ID" value="KUR71480.1"/>
    <property type="molecule type" value="Genomic_DNA"/>
</dbReference>
<name>A0A124JUQ5_9SPHN</name>
<keyword evidence="12" id="KW-0675">Receptor</keyword>
<organism evidence="12 13">
    <name type="scientific">Novosphingobium fuchskuhlense</name>
    <dbReference type="NCBI Taxonomy" id="1117702"/>
    <lineage>
        <taxon>Bacteria</taxon>
        <taxon>Pseudomonadati</taxon>
        <taxon>Pseudomonadota</taxon>
        <taxon>Alphaproteobacteria</taxon>
        <taxon>Sphingomonadales</taxon>
        <taxon>Sphingomonadaceae</taxon>
        <taxon>Novosphingobium</taxon>
    </lineage>
</organism>
<evidence type="ECO:0000256" key="3">
    <source>
        <dbReference type="ARBA" id="ARBA00022452"/>
    </source>
</evidence>
<keyword evidence="13" id="KW-1185">Reference proteome</keyword>
<dbReference type="InterPro" id="IPR012910">
    <property type="entry name" value="Plug_dom"/>
</dbReference>
<dbReference type="GO" id="GO:0015344">
    <property type="term" value="F:siderophore uptake transmembrane transporter activity"/>
    <property type="evidence" value="ECO:0007669"/>
    <property type="project" value="TreeGrafter"/>
</dbReference>
<dbReference type="PANTHER" id="PTHR30069">
    <property type="entry name" value="TONB-DEPENDENT OUTER MEMBRANE RECEPTOR"/>
    <property type="match status" value="1"/>
</dbReference>
<keyword evidence="4 8" id="KW-0812">Transmembrane</keyword>
<dbReference type="Pfam" id="PF00593">
    <property type="entry name" value="TonB_dep_Rec_b-barrel"/>
    <property type="match status" value="1"/>
</dbReference>
<gene>
    <name evidence="12" type="ORF">AQZ52_10110</name>
</gene>
<dbReference type="InterPro" id="IPR039426">
    <property type="entry name" value="TonB-dep_rcpt-like"/>
</dbReference>
<evidence type="ECO:0000256" key="1">
    <source>
        <dbReference type="ARBA" id="ARBA00004571"/>
    </source>
</evidence>
<dbReference type="InterPro" id="IPR036942">
    <property type="entry name" value="Beta-barrel_TonB_sf"/>
</dbReference>
<feature type="domain" description="TonB-dependent receptor-like beta-barrel" evidence="10">
    <location>
        <begin position="216"/>
        <end position="600"/>
    </location>
</feature>
<feature type="domain" description="TonB-dependent receptor plug" evidence="11">
    <location>
        <begin position="13"/>
        <end position="110"/>
    </location>
</feature>
<dbReference type="Gene3D" id="2.170.130.10">
    <property type="entry name" value="TonB-dependent receptor, plug domain"/>
    <property type="match status" value="1"/>
</dbReference>
<evidence type="ECO:0000256" key="6">
    <source>
        <dbReference type="ARBA" id="ARBA00023136"/>
    </source>
</evidence>
<dbReference type="Proteomes" id="UP000058012">
    <property type="component" value="Unassembled WGS sequence"/>
</dbReference>
<reference evidence="12 13" key="1">
    <citation type="submission" date="2015-10" db="EMBL/GenBank/DDBJ databases">
        <title>Draft genome sequence of Novosphingobium fuchskuhlense DSM 25065 isolated from a surface water sample of the southwest basin of Lake Grosse Fuchskuhle.</title>
        <authorList>
            <person name="Ruckert C."/>
            <person name="Winkler A."/>
            <person name="Glaeser J."/>
            <person name="Grossart H.-P."/>
            <person name="Kalinowski J."/>
            <person name="Glaeser S."/>
        </authorList>
    </citation>
    <scope>NUCLEOTIDE SEQUENCE [LARGE SCALE GENOMIC DNA]</scope>
    <source>
        <strain evidence="12 13">FNE08-7</strain>
    </source>
</reference>
<evidence type="ECO:0000256" key="9">
    <source>
        <dbReference type="RuleBase" id="RU003357"/>
    </source>
</evidence>
<proteinExistence type="inferred from homology"/>
<accession>A0A124JUQ5</accession>
<keyword evidence="6 8" id="KW-0472">Membrane</keyword>
<dbReference type="InterPro" id="IPR000531">
    <property type="entry name" value="Beta-barrel_TonB"/>
</dbReference>
<keyword evidence="3 8" id="KW-1134">Transmembrane beta strand</keyword>
<dbReference type="GO" id="GO:0044718">
    <property type="term" value="P:siderophore transmembrane transport"/>
    <property type="evidence" value="ECO:0007669"/>
    <property type="project" value="TreeGrafter"/>
</dbReference>
<dbReference type="Gene3D" id="2.40.170.20">
    <property type="entry name" value="TonB-dependent receptor, beta-barrel domain"/>
    <property type="match status" value="1"/>
</dbReference>
<comment type="caution">
    <text evidence="12">The sequence shown here is derived from an EMBL/GenBank/DDBJ whole genome shotgun (WGS) entry which is preliminary data.</text>
</comment>
<evidence type="ECO:0000259" key="10">
    <source>
        <dbReference type="Pfam" id="PF00593"/>
    </source>
</evidence>
<dbReference type="SUPFAM" id="SSF56935">
    <property type="entry name" value="Porins"/>
    <property type="match status" value="1"/>
</dbReference>
<dbReference type="PROSITE" id="PS52016">
    <property type="entry name" value="TONB_DEPENDENT_REC_3"/>
    <property type="match status" value="1"/>
</dbReference>
<evidence type="ECO:0000256" key="7">
    <source>
        <dbReference type="ARBA" id="ARBA00023237"/>
    </source>
</evidence>
<keyword evidence="5 9" id="KW-0798">TonB box</keyword>
<evidence type="ECO:0000256" key="8">
    <source>
        <dbReference type="PROSITE-ProRule" id="PRU01360"/>
    </source>
</evidence>